<feature type="transmembrane region" description="Helical" evidence="26">
    <location>
        <begin position="294"/>
        <end position="313"/>
    </location>
</feature>
<comment type="catalytic activity">
    <reaction evidence="17">
        <text>L-lysyl-L-lysine(out) = L-lysyl-L-lysine(in)</text>
        <dbReference type="Rhea" id="RHEA:79403"/>
        <dbReference type="ChEBI" id="CHEBI:229956"/>
    </reaction>
</comment>
<sequence length="434" mass="45434">MTSPDPRERLTAKALTVWAGAVLVYVVAVLGRTSFGVAGVEAIERFEVDASRIAVFTSVQVGVYALAQIPVGILIDRYGPRVLLVAGALVMAAGQVALGVTESYGVAIAARVLIGAGDSTAFLSALRVLPFWFPLRLTPLFTQLTASLGQLGQFLSAVPFLALLHAQGWTVAFVSLGAVGALAGILAGIAVADAPVSAAPRDAPRTSTARTPISDILRTVLRAPVCWEAFCIHGFCMIFMLNFTLLWGVPLATLGMGLSPGQAGAALTVYTASTMAAAPLLGPLSARAGARRDLVALAFAAVHCVVWVVFFLSPEPRSYAFLCGLMVLMGLATPTSNFGFDTVREEMPRTMVATGTGLGNMGGFVSAMVSSQVVGLLLDHSAPSGDYTWDDFRVAWFAVVAAWAVLVVGALSARRAAVRVRTRGVRIVDTRHAS</sequence>
<evidence type="ECO:0000256" key="5">
    <source>
        <dbReference type="ARBA" id="ARBA00022692"/>
    </source>
</evidence>
<feature type="transmembrane region" description="Helical" evidence="26">
    <location>
        <begin position="225"/>
        <end position="249"/>
    </location>
</feature>
<comment type="catalytic activity">
    <reaction evidence="10">
        <text>L-histidyl-glycine(out) = L-histidyl-glycine(in)</text>
        <dbReference type="Rhea" id="RHEA:79395"/>
        <dbReference type="ChEBI" id="CHEBI:229957"/>
    </reaction>
</comment>
<keyword evidence="4" id="KW-0813">Transport</keyword>
<keyword evidence="8" id="KW-0458">Lysosome</keyword>
<comment type="catalytic activity">
    <reaction evidence="16">
        <text>L-arginyl-L-alpha-amino acid(out) = L-arginyl-L-alpha-amino acid(in)</text>
        <dbReference type="Rhea" id="RHEA:79371"/>
        <dbReference type="ChEBI" id="CHEBI:84315"/>
    </reaction>
</comment>
<evidence type="ECO:0000256" key="25">
    <source>
        <dbReference type="ARBA" id="ARBA00046376"/>
    </source>
</evidence>
<evidence type="ECO:0000256" key="18">
    <source>
        <dbReference type="ARBA" id="ARBA00044903"/>
    </source>
</evidence>
<comment type="catalytic activity">
    <reaction evidence="19">
        <text>L-histidyl-L-alpha-amino acid(out) = L-histidyl-L-alpha-amino acid(in)</text>
        <dbReference type="Rhea" id="RHEA:79379"/>
        <dbReference type="ChEBI" id="CHEBI:229964"/>
    </reaction>
</comment>
<feature type="domain" description="Major facilitator superfamily (MFS) profile" evidence="27">
    <location>
        <begin position="17"/>
        <end position="421"/>
    </location>
</feature>
<gene>
    <name evidence="28" type="ORF">SAMN04488539_0495</name>
</gene>
<dbReference type="CDD" id="cd06174">
    <property type="entry name" value="MFS"/>
    <property type="match status" value="1"/>
</dbReference>
<evidence type="ECO:0000256" key="17">
    <source>
        <dbReference type="ARBA" id="ARBA00044900"/>
    </source>
</evidence>
<dbReference type="GO" id="GO:0005765">
    <property type="term" value="C:lysosomal membrane"/>
    <property type="evidence" value="ECO:0007669"/>
    <property type="project" value="UniProtKB-SubCell"/>
</dbReference>
<dbReference type="PANTHER" id="PTHR23512:SF3">
    <property type="entry name" value="MAJOR FACILITATOR SUPERFAMILY DOMAIN-CONTAINING PROTEIN 1"/>
    <property type="match status" value="1"/>
</dbReference>
<feature type="transmembrane region" description="Helical" evidence="26">
    <location>
        <begin position="169"/>
        <end position="192"/>
    </location>
</feature>
<dbReference type="PANTHER" id="PTHR23512">
    <property type="entry name" value="MAJOR FACILITATOR SUPERFAMILY DOMAIN-CONTAINING PROTEIN 1"/>
    <property type="match status" value="1"/>
</dbReference>
<dbReference type="Gene3D" id="1.20.1250.20">
    <property type="entry name" value="MFS general substrate transporter like domains"/>
    <property type="match status" value="2"/>
</dbReference>
<evidence type="ECO:0000256" key="4">
    <source>
        <dbReference type="ARBA" id="ARBA00022448"/>
    </source>
</evidence>
<feature type="transmembrane region" description="Helical" evidence="26">
    <location>
        <begin position="12"/>
        <end position="33"/>
    </location>
</feature>
<comment type="catalytic activity">
    <reaction evidence="11">
        <text>L-alpha-aminoacyl-L-arginine(out) = L-alpha-aminoacyl-L-arginine(in)</text>
        <dbReference type="Rhea" id="RHEA:79367"/>
        <dbReference type="ChEBI" id="CHEBI:229968"/>
    </reaction>
</comment>
<dbReference type="AlphaFoldDB" id="A0A1H1MCG8"/>
<dbReference type="STRING" id="1203190.GCA_000312345_00281"/>
<comment type="similarity">
    <text evidence="3">Belongs to the major facilitator superfamily.</text>
</comment>
<evidence type="ECO:0000256" key="14">
    <source>
        <dbReference type="ARBA" id="ARBA00044893"/>
    </source>
</evidence>
<evidence type="ECO:0000256" key="19">
    <source>
        <dbReference type="ARBA" id="ARBA00044912"/>
    </source>
</evidence>
<dbReference type="GO" id="GO:0005886">
    <property type="term" value="C:plasma membrane"/>
    <property type="evidence" value="ECO:0007669"/>
    <property type="project" value="UniProtKB-SubCell"/>
</dbReference>
<comment type="catalytic activity">
    <reaction evidence="18">
        <text>L-arginyl-glycine(out) = L-arginyl-glycine(in)</text>
        <dbReference type="Rhea" id="RHEA:79391"/>
        <dbReference type="ChEBI" id="CHEBI:229955"/>
    </reaction>
</comment>
<feature type="transmembrane region" description="Helical" evidence="26">
    <location>
        <begin position="261"/>
        <end position="282"/>
    </location>
</feature>
<dbReference type="InterPro" id="IPR011701">
    <property type="entry name" value="MFS"/>
</dbReference>
<feature type="transmembrane region" description="Helical" evidence="26">
    <location>
        <begin position="53"/>
        <end position="75"/>
    </location>
</feature>
<keyword evidence="5 26" id="KW-0812">Transmembrane</keyword>
<comment type="catalytic activity">
    <reaction evidence="15">
        <text>L-aspartyl-L-lysine(out) = L-aspartyl-L-lysine(in)</text>
        <dbReference type="Rhea" id="RHEA:79411"/>
        <dbReference type="ChEBI" id="CHEBI:229953"/>
    </reaction>
</comment>
<evidence type="ECO:0000313" key="29">
    <source>
        <dbReference type="Proteomes" id="UP000182237"/>
    </source>
</evidence>
<keyword evidence="6 26" id="KW-1133">Transmembrane helix</keyword>
<evidence type="ECO:0000256" key="10">
    <source>
        <dbReference type="ARBA" id="ARBA00044878"/>
    </source>
</evidence>
<feature type="transmembrane region" description="Helical" evidence="26">
    <location>
        <begin position="394"/>
        <end position="413"/>
    </location>
</feature>
<comment type="function">
    <text evidence="24">Lysosomal dipeptide uniporter that selectively exports lysine, arginine or histidine-containing dipeptides with a net positive charge from the lysosome lumen into the cytosol. Could play a role in a specific type of protein O-glycosylation indirectly regulating macrophages migration and tissue invasion. Also essential for liver homeostasis.</text>
</comment>
<evidence type="ECO:0000259" key="27">
    <source>
        <dbReference type="PROSITE" id="PS50850"/>
    </source>
</evidence>
<name>A0A1H1MCG8_9CORY</name>
<evidence type="ECO:0000256" key="2">
    <source>
        <dbReference type="ARBA" id="ARBA00004651"/>
    </source>
</evidence>
<dbReference type="Proteomes" id="UP000182237">
    <property type="component" value="Chromosome I"/>
</dbReference>
<protein>
    <recommendedName>
        <fullName evidence="22">Lysosomal dipeptide transporter MFSD1</fullName>
    </recommendedName>
    <alternativeName>
        <fullName evidence="23">Major facilitator superfamily domain-containing protein 1</fullName>
    </alternativeName>
</protein>
<evidence type="ECO:0000256" key="9">
    <source>
        <dbReference type="ARBA" id="ARBA00044876"/>
    </source>
</evidence>
<feature type="transmembrane region" description="Helical" evidence="26">
    <location>
        <begin position="82"/>
        <end position="100"/>
    </location>
</feature>
<evidence type="ECO:0000256" key="21">
    <source>
        <dbReference type="ARBA" id="ARBA00044924"/>
    </source>
</evidence>
<keyword evidence="29" id="KW-1185">Reference proteome</keyword>
<comment type="subunit">
    <text evidence="25">Homodimer. Interacts with lysosomal protein GLMP (via lumenal domain); the interaction starts while both proteins are still in the endoplasmic reticulum and is required for stabilization of MFSD1 in lysosomes but has no direct effect on its targeting to lysosomes or transporter activity.</text>
</comment>
<keyword evidence="7 26" id="KW-0472">Membrane</keyword>
<evidence type="ECO:0000256" key="20">
    <source>
        <dbReference type="ARBA" id="ARBA00044919"/>
    </source>
</evidence>
<evidence type="ECO:0000256" key="3">
    <source>
        <dbReference type="ARBA" id="ARBA00008335"/>
    </source>
</evidence>
<evidence type="ECO:0000256" key="1">
    <source>
        <dbReference type="ARBA" id="ARBA00004155"/>
    </source>
</evidence>
<evidence type="ECO:0000256" key="23">
    <source>
        <dbReference type="ARBA" id="ARBA00045018"/>
    </source>
</evidence>
<evidence type="ECO:0000256" key="11">
    <source>
        <dbReference type="ARBA" id="ARBA00044881"/>
    </source>
</evidence>
<evidence type="ECO:0000256" key="24">
    <source>
        <dbReference type="ARBA" id="ARBA00045709"/>
    </source>
</evidence>
<evidence type="ECO:0000313" key="28">
    <source>
        <dbReference type="EMBL" id="SDR84511.1"/>
    </source>
</evidence>
<dbReference type="PROSITE" id="PS50850">
    <property type="entry name" value="MFS"/>
    <property type="match status" value="1"/>
</dbReference>
<proteinExistence type="inferred from homology"/>
<dbReference type="InterPro" id="IPR036259">
    <property type="entry name" value="MFS_trans_sf"/>
</dbReference>
<evidence type="ECO:0000256" key="8">
    <source>
        <dbReference type="ARBA" id="ARBA00023228"/>
    </source>
</evidence>
<comment type="catalytic activity">
    <reaction evidence="21">
        <text>L-lysyl-glycine(out) = L-lysyl-glycine(in)</text>
        <dbReference type="Rhea" id="RHEA:79407"/>
        <dbReference type="ChEBI" id="CHEBI:191202"/>
    </reaction>
</comment>
<dbReference type="OrthoDB" id="4332123at2"/>
<accession>A0A1H1MCG8</accession>
<comment type="catalytic activity">
    <reaction evidence="14">
        <text>L-alpha-aminoacyl-L-lysine(out) = L-alpha-aminoacyl-L-lysine(in)</text>
        <dbReference type="Rhea" id="RHEA:79383"/>
        <dbReference type="ChEBI" id="CHEBI:229966"/>
    </reaction>
</comment>
<dbReference type="InterPro" id="IPR020846">
    <property type="entry name" value="MFS_dom"/>
</dbReference>
<comment type="catalytic activity">
    <reaction evidence="9">
        <text>L-lysyl-L-alanine(out) = L-lysyl-L-alanine(in)</text>
        <dbReference type="Rhea" id="RHEA:79399"/>
        <dbReference type="ChEBI" id="CHEBI:229954"/>
    </reaction>
</comment>
<comment type="catalytic activity">
    <reaction evidence="20">
        <text>L-alanyl-L-lysine(out) = L-alanyl-L-lysine(in)</text>
        <dbReference type="Rhea" id="RHEA:79415"/>
        <dbReference type="ChEBI" id="CHEBI:192470"/>
    </reaction>
</comment>
<dbReference type="Pfam" id="PF07690">
    <property type="entry name" value="MFS_1"/>
    <property type="match status" value="1"/>
</dbReference>
<evidence type="ECO:0000256" key="12">
    <source>
        <dbReference type="ARBA" id="ARBA00044884"/>
    </source>
</evidence>
<dbReference type="GO" id="GO:0022857">
    <property type="term" value="F:transmembrane transporter activity"/>
    <property type="evidence" value="ECO:0007669"/>
    <property type="project" value="InterPro"/>
</dbReference>
<evidence type="ECO:0000256" key="15">
    <source>
        <dbReference type="ARBA" id="ARBA00044898"/>
    </source>
</evidence>
<evidence type="ECO:0000256" key="6">
    <source>
        <dbReference type="ARBA" id="ARBA00022989"/>
    </source>
</evidence>
<comment type="catalytic activity">
    <reaction evidence="12">
        <text>L-alpha-aminoacyl-L-histidine(out) = L-alpha-aminoacyl-L-histidine(in)</text>
        <dbReference type="Rhea" id="RHEA:79375"/>
        <dbReference type="ChEBI" id="CHEBI:229967"/>
    </reaction>
</comment>
<feature type="transmembrane region" description="Helical" evidence="26">
    <location>
        <begin position="352"/>
        <end position="374"/>
    </location>
</feature>
<feature type="transmembrane region" description="Helical" evidence="26">
    <location>
        <begin position="319"/>
        <end position="340"/>
    </location>
</feature>
<evidence type="ECO:0000256" key="13">
    <source>
        <dbReference type="ARBA" id="ARBA00044891"/>
    </source>
</evidence>
<organism evidence="28 29">
    <name type="scientific">Corynebacterium timonense</name>
    <dbReference type="NCBI Taxonomy" id="441500"/>
    <lineage>
        <taxon>Bacteria</taxon>
        <taxon>Bacillati</taxon>
        <taxon>Actinomycetota</taxon>
        <taxon>Actinomycetes</taxon>
        <taxon>Mycobacteriales</taxon>
        <taxon>Corynebacteriaceae</taxon>
        <taxon>Corynebacterium</taxon>
    </lineage>
</organism>
<comment type="subcellular location">
    <subcellularLocation>
        <location evidence="2">Cell membrane</location>
        <topology evidence="2">Multi-pass membrane protein</topology>
    </subcellularLocation>
    <subcellularLocation>
        <location evidence="1">Lysosome membrane</location>
        <topology evidence="1">Multi-pass membrane protein</topology>
    </subcellularLocation>
</comment>
<reference evidence="28 29" key="1">
    <citation type="submission" date="2016-10" db="EMBL/GenBank/DDBJ databases">
        <authorList>
            <person name="de Groot N.N."/>
        </authorList>
    </citation>
    <scope>NUCLEOTIDE SEQUENCE [LARGE SCALE GENOMIC DNA]</scope>
    <source>
        <strain evidence="28 29">DSM 45434</strain>
    </source>
</reference>
<dbReference type="SUPFAM" id="SSF103473">
    <property type="entry name" value="MFS general substrate transporter"/>
    <property type="match status" value="1"/>
</dbReference>
<evidence type="ECO:0000256" key="7">
    <source>
        <dbReference type="ARBA" id="ARBA00023136"/>
    </source>
</evidence>
<comment type="catalytic activity">
    <reaction evidence="13">
        <text>L-lysyl-L-alpha-amino acid(out) = L-lysyl-L-alpha-amino acid(in)</text>
        <dbReference type="Rhea" id="RHEA:79387"/>
        <dbReference type="ChEBI" id="CHEBI:229965"/>
    </reaction>
</comment>
<dbReference type="InterPro" id="IPR052187">
    <property type="entry name" value="MFSD1"/>
</dbReference>
<dbReference type="RefSeq" id="WP_019193151.1">
    <property type="nucleotide sequence ID" value="NZ_LT629765.1"/>
</dbReference>
<dbReference type="eggNOG" id="COG2223">
    <property type="taxonomic scope" value="Bacteria"/>
</dbReference>
<evidence type="ECO:0000256" key="16">
    <source>
        <dbReference type="ARBA" id="ARBA00044899"/>
    </source>
</evidence>
<evidence type="ECO:0000256" key="26">
    <source>
        <dbReference type="SAM" id="Phobius"/>
    </source>
</evidence>
<evidence type="ECO:0000256" key="22">
    <source>
        <dbReference type="ARBA" id="ARBA00044985"/>
    </source>
</evidence>
<dbReference type="EMBL" id="LT629765">
    <property type="protein sequence ID" value="SDR84511.1"/>
    <property type="molecule type" value="Genomic_DNA"/>
</dbReference>